<dbReference type="EMBL" id="SMGO01000002">
    <property type="protein sequence ID" value="TCK82762.1"/>
    <property type="molecule type" value="Genomic_DNA"/>
</dbReference>
<evidence type="ECO:0000256" key="4">
    <source>
        <dbReference type="ARBA" id="ARBA00023125"/>
    </source>
</evidence>
<evidence type="ECO:0000313" key="10">
    <source>
        <dbReference type="EMBL" id="TCK82762.1"/>
    </source>
</evidence>
<dbReference type="PANTHER" id="PTHR48111">
    <property type="entry name" value="REGULATOR OF RPOS"/>
    <property type="match status" value="1"/>
</dbReference>
<accession>A0A4R1LV82</accession>
<dbReference type="PROSITE" id="PS50110">
    <property type="entry name" value="RESPONSE_REGULATORY"/>
    <property type="match status" value="1"/>
</dbReference>
<dbReference type="Pfam" id="PF00072">
    <property type="entry name" value="Response_reg"/>
    <property type="match status" value="1"/>
</dbReference>
<keyword evidence="4 7" id="KW-0238">DNA-binding</keyword>
<sequence length="226" mass="26186">MKVLVIEDNEELAQNITSYLTREGYICELATNHFQAIDKLNGFKYDCIVLDIILPDGNGLDILSHIKSEKIDSGILIISAKNSLDDKVNGLELGADDYLTKPFHLPELNARLKAIYRRKYLQGAYEIRFNEIYINTDNMEVSVNDNMLDLTRKEYALLLYFLTNQNRVLTRQTIAEHLWGDYTDNLMNFDFVYQHVKNLRKKIVQADGKDYIETVYGLGYKLNTNK</sequence>
<dbReference type="SMART" id="SM00448">
    <property type="entry name" value="REC"/>
    <property type="match status" value="1"/>
</dbReference>
<dbReference type="RefSeq" id="WP_132222867.1">
    <property type="nucleotide sequence ID" value="NZ_SMGO01000002.1"/>
</dbReference>
<dbReference type="GO" id="GO:0005829">
    <property type="term" value="C:cytosol"/>
    <property type="evidence" value="ECO:0007669"/>
    <property type="project" value="TreeGrafter"/>
</dbReference>
<keyword evidence="11" id="KW-1185">Reference proteome</keyword>
<dbReference type="GO" id="GO:0000156">
    <property type="term" value="F:phosphorelay response regulator activity"/>
    <property type="evidence" value="ECO:0007669"/>
    <property type="project" value="TreeGrafter"/>
</dbReference>
<keyword evidence="5" id="KW-0804">Transcription</keyword>
<gene>
    <name evidence="10" type="ORF">C8N28_1347</name>
</gene>
<dbReference type="InterPro" id="IPR039420">
    <property type="entry name" value="WalR-like"/>
</dbReference>
<dbReference type="Pfam" id="PF00486">
    <property type="entry name" value="Trans_reg_C"/>
    <property type="match status" value="1"/>
</dbReference>
<protein>
    <submittedName>
        <fullName evidence="10">DNA-binding response OmpR family regulator</fullName>
    </submittedName>
</protein>
<comment type="caution">
    <text evidence="10">The sequence shown here is derived from an EMBL/GenBank/DDBJ whole genome shotgun (WGS) entry which is preliminary data.</text>
</comment>
<dbReference type="GO" id="GO:0000976">
    <property type="term" value="F:transcription cis-regulatory region binding"/>
    <property type="evidence" value="ECO:0007669"/>
    <property type="project" value="TreeGrafter"/>
</dbReference>
<dbReference type="InterPro" id="IPR001867">
    <property type="entry name" value="OmpR/PhoB-type_DNA-bd"/>
</dbReference>
<name>A0A4R1LV82_9SPHI</name>
<dbReference type="GO" id="GO:0006355">
    <property type="term" value="P:regulation of DNA-templated transcription"/>
    <property type="evidence" value="ECO:0007669"/>
    <property type="project" value="InterPro"/>
</dbReference>
<dbReference type="InterPro" id="IPR011006">
    <property type="entry name" value="CheY-like_superfamily"/>
</dbReference>
<dbReference type="CDD" id="cd17624">
    <property type="entry name" value="REC_OmpR_PmrA-like"/>
    <property type="match status" value="1"/>
</dbReference>
<evidence type="ECO:0000256" key="7">
    <source>
        <dbReference type="PROSITE-ProRule" id="PRU01091"/>
    </source>
</evidence>
<evidence type="ECO:0000256" key="2">
    <source>
        <dbReference type="ARBA" id="ARBA00023012"/>
    </source>
</evidence>
<evidence type="ECO:0000259" key="8">
    <source>
        <dbReference type="PROSITE" id="PS50110"/>
    </source>
</evidence>
<dbReference type="PROSITE" id="PS51755">
    <property type="entry name" value="OMPR_PHOB"/>
    <property type="match status" value="1"/>
</dbReference>
<dbReference type="Gene3D" id="1.10.10.10">
    <property type="entry name" value="Winged helix-like DNA-binding domain superfamily/Winged helix DNA-binding domain"/>
    <property type="match status" value="1"/>
</dbReference>
<dbReference type="SMART" id="SM00862">
    <property type="entry name" value="Trans_reg_C"/>
    <property type="match status" value="1"/>
</dbReference>
<organism evidence="10 11">
    <name type="scientific">Albibacterium bauzanense</name>
    <dbReference type="NCBI Taxonomy" id="653929"/>
    <lineage>
        <taxon>Bacteria</taxon>
        <taxon>Pseudomonadati</taxon>
        <taxon>Bacteroidota</taxon>
        <taxon>Sphingobacteriia</taxon>
        <taxon>Sphingobacteriales</taxon>
        <taxon>Sphingobacteriaceae</taxon>
        <taxon>Albibacterium</taxon>
    </lineage>
</organism>
<evidence type="ECO:0000259" key="9">
    <source>
        <dbReference type="PROSITE" id="PS51755"/>
    </source>
</evidence>
<keyword evidence="2" id="KW-0902">Two-component regulatory system</keyword>
<dbReference type="Proteomes" id="UP000294616">
    <property type="component" value="Unassembled WGS sequence"/>
</dbReference>
<evidence type="ECO:0000313" key="11">
    <source>
        <dbReference type="Proteomes" id="UP000294616"/>
    </source>
</evidence>
<keyword evidence="1 6" id="KW-0597">Phosphoprotein</keyword>
<dbReference type="OrthoDB" id="9790442at2"/>
<dbReference type="Gene3D" id="3.40.50.2300">
    <property type="match status" value="1"/>
</dbReference>
<dbReference type="PANTHER" id="PTHR48111:SF22">
    <property type="entry name" value="REGULATOR OF RPOS"/>
    <property type="match status" value="1"/>
</dbReference>
<proteinExistence type="predicted"/>
<dbReference type="AlphaFoldDB" id="A0A4R1LV82"/>
<evidence type="ECO:0000256" key="6">
    <source>
        <dbReference type="PROSITE-ProRule" id="PRU00169"/>
    </source>
</evidence>
<evidence type="ECO:0000256" key="3">
    <source>
        <dbReference type="ARBA" id="ARBA00023015"/>
    </source>
</evidence>
<dbReference type="Gene3D" id="6.10.250.690">
    <property type="match status" value="1"/>
</dbReference>
<dbReference type="CDD" id="cd00383">
    <property type="entry name" value="trans_reg_C"/>
    <property type="match status" value="1"/>
</dbReference>
<feature type="domain" description="OmpR/PhoB-type" evidence="9">
    <location>
        <begin position="124"/>
        <end position="224"/>
    </location>
</feature>
<reference evidence="10 11" key="1">
    <citation type="submission" date="2019-03" db="EMBL/GenBank/DDBJ databases">
        <title>Genomic Encyclopedia of Archaeal and Bacterial Type Strains, Phase II (KMG-II): from individual species to whole genera.</title>
        <authorList>
            <person name="Goeker M."/>
        </authorList>
    </citation>
    <scope>NUCLEOTIDE SEQUENCE [LARGE SCALE GENOMIC DNA]</scope>
    <source>
        <strain evidence="10 11">DSM 22554</strain>
    </source>
</reference>
<dbReference type="InterPro" id="IPR036388">
    <property type="entry name" value="WH-like_DNA-bd_sf"/>
</dbReference>
<evidence type="ECO:0000256" key="5">
    <source>
        <dbReference type="ARBA" id="ARBA00023163"/>
    </source>
</evidence>
<feature type="DNA-binding region" description="OmpR/PhoB-type" evidence="7">
    <location>
        <begin position="124"/>
        <end position="224"/>
    </location>
</feature>
<dbReference type="GO" id="GO:0032993">
    <property type="term" value="C:protein-DNA complex"/>
    <property type="evidence" value="ECO:0007669"/>
    <property type="project" value="TreeGrafter"/>
</dbReference>
<feature type="modified residue" description="4-aspartylphosphate" evidence="6">
    <location>
        <position position="51"/>
    </location>
</feature>
<dbReference type="SUPFAM" id="SSF52172">
    <property type="entry name" value="CheY-like"/>
    <property type="match status" value="1"/>
</dbReference>
<feature type="domain" description="Response regulatory" evidence="8">
    <location>
        <begin position="2"/>
        <end position="116"/>
    </location>
</feature>
<evidence type="ECO:0000256" key="1">
    <source>
        <dbReference type="ARBA" id="ARBA00022553"/>
    </source>
</evidence>
<dbReference type="InterPro" id="IPR001789">
    <property type="entry name" value="Sig_transdc_resp-reg_receiver"/>
</dbReference>
<keyword evidence="3" id="KW-0805">Transcription regulation</keyword>